<proteinExistence type="predicted"/>
<dbReference type="RefSeq" id="WP_317492159.1">
    <property type="nucleotide sequence ID" value="NZ_CP136051.1"/>
</dbReference>
<evidence type="ECO:0000313" key="1">
    <source>
        <dbReference type="EMBL" id="WOK09544.1"/>
    </source>
</evidence>
<evidence type="ECO:0000313" key="2">
    <source>
        <dbReference type="Proteomes" id="UP001302349"/>
    </source>
</evidence>
<dbReference type="Proteomes" id="UP001302349">
    <property type="component" value="Chromosome"/>
</dbReference>
<name>A0ABZ0IX23_9BACT</name>
<dbReference type="EMBL" id="CP136051">
    <property type="protein sequence ID" value="WOK09544.1"/>
    <property type="molecule type" value="Genomic_DNA"/>
</dbReference>
<accession>A0ABZ0IX23</accession>
<organism evidence="1 2">
    <name type="scientific">Imperialibacter roseus</name>
    <dbReference type="NCBI Taxonomy" id="1324217"/>
    <lineage>
        <taxon>Bacteria</taxon>
        <taxon>Pseudomonadati</taxon>
        <taxon>Bacteroidota</taxon>
        <taxon>Cytophagia</taxon>
        <taxon>Cytophagales</taxon>
        <taxon>Flammeovirgaceae</taxon>
        <taxon>Imperialibacter</taxon>
    </lineage>
</organism>
<sequence length="91" mass="10356">MRTSLTEIAQIESYLQGKLGIAATLLFEVRMLLEPSLSASVKLQKIISETVLLHGRNQLRKELTAIDHKLFTAADKRAFRTEIDQIFNQDK</sequence>
<reference evidence="1 2" key="1">
    <citation type="journal article" date="2023" name="Microbiol. Resour. Announc.">
        <title>Complete Genome Sequence of Imperialibacter roseus strain P4T.</title>
        <authorList>
            <person name="Tizabi D.R."/>
            <person name="Bachvaroff T."/>
            <person name="Hill R.T."/>
        </authorList>
    </citation>
    <scope>NUCLEOTIDE SEQUENCE [LARGE SCALE GENOMIC DNA]</scope>
    <source>
        <strain evidence="1 2">P4T</strain>
    </source>
</reference>
<gene>
    <name evidence="1" type="ORF">RT717_12935</name>
</gene>
<protein>
    <submittedName>
        <fullName evidence="1">Uncharacterized protein</fullName>
    </submittedName>
</protein>
<keyword evidence="2" id="KW-1185">Reference proteome</keyword>